<accession>A0A7W5BT58</accession>
<evidence type="ECO:0000313" key="6">
    <source>
        <dbReference type="Proteomes" id="UP000518315"/>
    </source>
</evidence>
<evidence type="ECO:0000313" key="5">
    <source>
        <dbReference type="EMBL" id="MBB3138671.1"/>
    </source>
</evidence>
<dbReference type="GO" id="GO:0042597">
    <property type="term" value="C:periplasmic space"/>
    <property type="evidence" value="ECO:0007669"/>
    <property type="project" value="UniProtKB-SubCell"/>
</dbReference>
<dbReference type="PROSITE" id="PS51318">
    <property type="entry name" value="TAT"/>
    <property type="match status" value="1"/>
</dbReference>
<proteinExistence type="predicted"/>
<organism evidence="5 6">
    <name type="scientific">Rhizobium pisi</name>
    <dbReference type="NCBI Taxonomy" id="574561"/>
    <lineage>
        <taxon>Bacteria</taxon>
        <taxon>Pseudomonadati</taxon>
        <taxon>Pseudomonadota</taxon>
        <taxon>Alphaproteobacteria</taxon>
        <taxon>Hyphomicrobiales</taxon>
        <taxon>Rhizobiaceae</taxon>
        <taxon>Rhizobium/Agrobacterium group</taxon>
        <taxon>Rhizobium</taxon>
    </lineage>
</organism>
<comment type="caution">
    <text evidence="5">The sequence shown here is derived from an EMBL/GenBank/DDBJ whole genome shotgun (WGS) entry which is preliminary data.</text>
</comment>
<dbReference type="PANTHER" id="PTHR35936">
    <property type="entry name" value="MEMBRANE-BOUND LYTIC MUREIN TRANSGLYCOSYLASE F"/>
    <property type="match status" value="1"/>
</dbReference>
<dbReference type="SUPFAM" id="SSF53850">
    <property type="entry name" value="Periplasmic binding protein-like II"/>
    <property type="match status" value="1"/>
</dbReference>
<dbReference type="Pfam" id="PF00497">
    <property type="entry name" value="SBP_bac_3"/>
    <property type="match status" value="1"/>
</dbReference>
<evidence type="ECO:0000256" key="2">
    <source>
        <dbReference type="ARBA" id="ARBA00022729"/>
    </source>
</evidence>
<dbReference type="Proteomes" id="UP000518315">
    <property type="component" value="Unassembled WGS sequence"/>
</dbReference>
<comment type="subcellular location">
    <subcellularLocation>
        <location evidence="1">Periplasm</location>
    </subcellularLocation>
</comment>
<evidence type="ECO:0000256" key="3">
    <source>
        <dbReference type="SAM" id="SignalP"/>
    </source>
</evidence>
<dbReference type="InterPro" id="IPR001638">
    <property type="entry name" value="Solute-binding_3/MltF_N"/>
</dbReference>
<feature type="domain" description="Solute-binding protein family 3/N-terminal" evidence="4">
    <location>
        <begin position="46"/>
        <end position="121"/>
    </location>
</feature>
<dbReference type="Gene3D" id="3.40.190.10">
    <property type="entry name" value="Periplasmic binding protein-like II"/>
    <property type="match status" value="1"/>
</dbReference>
<dbReference type="AlphaFoldDB" id="A0A7W5BT58"/>
<evidence type="ECO:0000259" key="4">
    <source>
        <dbReference type="Pfam" id="PF00497"/>
    </source>
</evidence>
<reference evidence="5 6" key="1">
    <citation type="submission" date="2020-08" db="EMBL/GenBank/DDBJ databases">
        <title>Genomic Encyclopedia of Type Strains, Phase III (KMG-III): the genomes of soil and plant-associated and newly described type strains.</title>
        <authorList>
            <person name="Whitman W."/>
        </authorList>
    </citation>
    <scope>NUCLEOTIDE SEQUENCE [LARGE SCALE GENOMIC DNA]</scope>
    <source>
        <strain evidence="5 6">CECT 4113</strain>
    </source>
</reference>
<feature type="chain" id="PRO_5030758412" evidence="3">
    <location>
        <begin position="35"/>
        <end position="132"/>
    </location>
</feature>
<keyword evidence="2 3" id="KW-0732">Signal</keyword>
<gene>
    <name evidence="5" type="ORF">FHS26_006450</name>
</gene>
<dbReference type="PANTHER" id="PTHR35936:SF17">
    <property type="entry name" value="ARGININE-BINDING EXTRACELLULAR PROTEIN ARTP"/>
    <property type="match status" value="1"/>
</dbReference>
<dbReference type="InterPro" id="IPR006311">
    <property type="entry name" value="TAT_signal"/>
</dbReference>
<name>A0A7W5BT58_9HYPH</name>
<sequence>MISSLKTGLKRRGILFAAAALVMAPWLSPVSAQAATVEEVKAKGKIVVGIQGDNAPWGFVNSSGVQDGFDADIAKLFAKDLGVEVEFVPLAVANRIPALVTGKVDILFATMAMTEERAKSIGSPPRFSGVQR</sequence>
<dbReference type="EMBL" id="JACHXH010000035">
    <property type="protein sequence ID" value="MBB3138671.1"/>
    <property type="molecule type" value="Genomic_DNA"/>
</dbReference>
<protein>
    <submittedName>
        <fullName evidence="5">ABC-type amino acid transport substrate-binding protein</fullName>
    </submittedName>
</protein>
<evidence type="ECO:0000256" key="1">
    <source>
        <dbReference type="ARBA" id="ARBA00004418"/>
    </source>
</evidence>
<keyword evidence="6" id="KW-1185">Reference proteome</keyword>
<feature type="signal peptide" evidence="3">
    <location>
        <begin position="1"/>
        <end position="34"/>
    </location>
</feature>